<comment type="caution">
    <text evidence="1">The sequence shown here is derived from an EMBL/GenBank/DDBJ whole genome shotgun (WGS) entry which is preliminary data.</text>
</comment>
<accession>M6FEM5</accession>
<proteinExistence type="predicted"/>
<sequence length="54" mass="6331">MKKPEIKIRAFHKIVFPVLRLTKSGTTAILRSDRSKESTKRIIFPFFGYIPRPI</sequence>
<protein>
    <submittedName>
        <fullName evidence="1">Uncharacterized protein</fullName>
    </submittedName>
</protein>
<organism evidence="1 2">
    <name type="scientific">Leptospira weilii str. 2006001855</name>
    <dbReference type="NCBI Taxonomy" id="996804"/>
    <lineage>
        <taxon>Bacteria</taxon>
        <taxon>Pseudomonadati</taxon>
        <taxon>Spirochaetota</taxon>
        <taxon>Spirochaetia</taxon>
        <taxon>Leptospirales</taxon>
        <taxon>Leptospiraceae</taxon>
        <taxon>Leptospira</taxon>
    </lineage>
</organism>
<name>M6FEM5_9LEPT</name>
<dbReference type="Proteomes" id="UP000012101">
    <property type="component" value="Unassembled WGS sequence"/>
</dbReference>
<gene>
    <name evidence="1" type="ORF">LEP1GSC038_3061</name>
</gene>
<reference evidence="1 2" key="1">
    <citation type="submission" date="2013-01" db="EMBL/GenBank/DDBJ databases">
        <authorList>
            <person name="Harkins D.M."/>
            <person name="Durkin A.S."/>
            <person name="Brinkac L.M."/>
            <person name="Haft D.H."/>
            <person name="Selengut J.D."/>
            <person name="Sanka R."/>
            <person name="DePew J."/>
            <person name="Purushe J."/>
            <person name="Hospenthal D.R."/>
            <person name="Murray C.K."/>
            <person name="Pimentel G."/>
            <person name="Wasfy M."/>
            <person name="Vinetz J.M."/>
            <person name="Sutton G.G."/>
            <person name="Nierman W.C."/>
            <person name="Fouts D.E."/>
        </authorList>
    </citation>
    <scope>NUCLEOTIDE SEQUENCE [LARGE SCALE GENOMIC DNA]</scope>
    <source>
        <strain evidence="1 2">2006001855</strain>
    </source>
</reference>
<dbReference type="AlphaFoldDB" id="M6FEM5"/>
<evidence type="ECO:0000313" key="1">
    <source>
        <dbReference type="EMBL" id="EMM71233.1"/>
    </source>
</evidence>
<evidence type="ECO:0000313" key="2">
    <source>
        <dbReference type="Proteomes" id="UP000012101"/>
    </source>
</evidence>
<dbReference type="EMBL" id="AFJM02000055">
    <property type="protein sequence ID" value="EMM71233.1"/>
    <property type="molecule type" value="Genomic_DNA"/>
</dbReference>